<accession>A0ABQ7PRI1</accession>
<organism evidence="2 3">
    <name type="scientific">Plutella xylostella</name>
    <name type="common">Diamondback moth</name>
    <name type="synonym">Plutella maculipennis</name>
    <dbReference type="NCBI Taxonomy" id="51655"/>
    <lineage>
        <taxon>Eukaryota</taxon>
        <taxon>Metazoa</taxon>
        <taxon>Ecdysozoa</taxon>
        <taxon>Arthropoda</taxon>
        <taxon>Hexapoda</taxon>
        <taxon>Insecta</taxon>
        <taxon>Pterygota</taxon>
        <taxon>Neoptera</taxon>
        <taxon>Endopterygota</taxon>
        <taxon>Lepidoptera</taxon>
        <taxon>Glossata</taxon>
        <taxon>Ditrysia</taxon>
        <taxon>Yponomeutoidea</taxon>
        <taxon>Plutellidae</taxon>
        <taxon>Plutella</taxon>
    </lineage>
</organism>
<gene>
    <name evidence="2" type="ORF">JYU34_022585</name>
</gene>
<protein>
    <submittedName>
        <fullName evidence="2">Uncharacterized protein</fullName>
    </submittedName>
</protein>
<keyword evidence="3" id="KW-1185">Reference proteome</keyword>
<feature type="region of interest" description="Disordered" evidence="1">
    <location>
        <begin position="15"/>
        <end position="45"/>
    </location>
</feature>
<comment type="caution">
    <text evidence="2">The sequence shown here is derived from an EMBL/GenBank/DDBJ whole genome shotgun (WGS) entry which is preliminary data.</text>
</comment>
<evidence type="ECO:0000313" key="2">
    <source>
        <dbReference type="EMBL" id="KAG7295005.1"/>
    </source>
</evidence>
<name>A0ABQ7PRI1_PLUXY</name>
<dbReference type="Proteomes" id="UP000823941">
    <property type="component" value="Unassembled WGS sequence"/>
</dbReference>
<proteinExistence type="predicted"/>
<dbReference type="EMBL" id="JAHIBW010000041">
    <property type="protein sequence ID" value="KAG7295005.1"/>
    <property type="molecule type" value="Genomic_DNA"/>
</dbReference>
<reference evidence="2 3" key="1">
    <citation type="submission" date="2021-06" db="EMBL/GenBank/DDBJ databases">
        <title>A haploid diamondback moth (Plutella xylostella L.) genome assembly resolves 31 chromosomes and identifies a diamide resistance mutation.</title>
        <authorList>
            <person name="Ward C.M."/>
            <person name="Perry K.D."/>
            <person name="Baker G."/>
            <person name="Powis K."/>
            <person name="Heckel D.G."/>
            <person name="Baxter S.W."/>
        </authorList>
    </citation>
    <scope>NUCLEOTIDE SEQUENCE [LARGE SCALE GENOMIC DNA]</scope>
    <source>
        <strain evidence="2 3">LV</strain>
        <tissue evidence="2">Single pupa</tissue>
    </source>
</reference>
<evidence type="ECO:0000313" key="3">
    <source>
        <dbReference type="Proteomes" id="UP000823941"/>
    </source>
</evidence>
<evidence type="ECO:0000256" key="1">
    <source>
        <dbReference type="SAM" id="MobiDB-lite"/>
    </source>
</evidence>
<sequence>MVKRWIQTRRLGQPGVLPEAPVHSIPKLHRPTMTPPAKPPRQRQESTIELYQLGSTSSEAPECSDEP</sequence>